<dbReference type="PROSITE" id="PS51930">
    <property type="entry name" value="BMC_2"/>
    <property type="match status" value="2"/>
</dbReference>
<dbReference type="PANTHER" id="PTHR33941:SF11">
    <property type="entry name" value="BACTERIAL MICROCOMPARTMENT SHELL PROTEIN PDUJ"/>
    <property type="match status" value="1"/>
</dbReference>
<feature type="domain" description="BMC" evidence="4">
    <location>
        <begin position="4"/>
        <end position="86"/>
    </location>
</feature>
<dbReference type="SMART" id="SM00877">
    <property type="entry name" value="BMC"/>
    <property type="match status" value="2"/>
</dbReference>
<organism evidence="5">
    <name type="scientific">Eiseniibacteriota bacterium</name>
    <dbReference type="NCBI Taxonomy" id="2212470"/>
    <lineage>
        <taxon>Bacteria</taxon>
        <taxon>Candidatus Eiseniibacteriota</taxon>
    </lineage>
</organism>
<dbReference type="InterPro" id="IPR044872">
    <property type="entry name" value="CcmK/CsoS1_BMC"/>
</dbReference>
<protein>
    <submittedName>
        <fullName evidence="5">BMC domain-containing protein</fullName>
    </submittedName>
</protein>
<accession>A0A832MJF4</accession>
<dbReference type="CDD" id="cd07053">
    <property type="entry name" value="BMC_PduT_repeat1"/>
    <property type="match status" value="1"/>
</dbReference>
<proteinExistence type="inferred from homology"/>
<evidence type="ECO:0000256" key="3">
    <source>
        <dbReference type="PROSITE-ProRule" id="PRU01278"/>
    </source>
</evidence>
<dbReference type="AlphaFoldDB" id="A0A832MJF4"/>
<dbReference type="SUPFAM" id="SSF143414">
    <property type="entry name" value="CcmK-like"/>
    <property type="match status" value="2"/>
</dbReference>
<comment type="similarity">
    <text evidence="3">Belongs to the bacterial microcompartments protein family.</text>
</comment>
<feature type="domain" description="BMC" evidence="4">
    <location>
        <begin position="96"/>
        <end position="182"/>
    </location>
</feature>
<comment type="caution">
    <text evidence="5">The sequence shown here is derived from an EMBL/GenBank/DDBJ whole genome shotgun (WGS) entry which is preliminary data.</text>
</comment>
<dbReference type="PIRSF" id="PIRSF034834">
    <property type="entry name" value="PduT"/>
    <property type="match status" value="1"/>
</dbReference>
<reference evidence="5" key="1">
    <citation type="journal article" date="2020" name="mSystems">
        <title>Genome- and Community-Level Interaction Insights into Carbon Utilization and Element Cycling Functions of Hydrothermarchaeota in Hydrothermal Sediment.</title>
        <authorList>
            <person name="Zhou Z."/>
            <person name="Liu Y."/>
            <person name="Xu W."/>
            <person name="Pan J."/>
            <person name="Luo Z.H."/>
            <person name="Li M."/>
        </authorList>
    </citation>
    <scope>NUCLEOTIDE SEQUENCE [LARGE SCALE GENOMIC DNA]</scope>
    <source>
        <strain evidence="5">SpSt-381</strain>
    </source>
</reference>
<name>A0A832MJF4_UNCEI</name>
<dbReference type="CDD" id="cd07054">
    <property type="entry name" value="BMC_PduT_repeat2"/>
    <property type="match status" value="1"/>
</dbReference>
<dbReference type="EMBL" id="DSQF01000012">
    <property type="protein sequence ID" value="HGZ42830.1"/>
    <property type="molecule type" value="Genomic_DNA"/>
</dbReference>
<dbReference type="InterPro" id="IPR037233">
    <property type="entry name" value="CcmK-like_sf"/>
</dbReference>
<evidence type="ECO:0000259" key="4">
    <source>
        <dbReference type="PROSITE" id="PS51930"/>
    </source>
</evidence>
<dbReference type="PANTHER" id="PTHR33941">
    <property type="entry name" value="PROPANEDIOL UTILIZATION PROTEIN PDUA"/>
    <property type="match status" value="1"/>
</dbReference>
<gene>
    <name evidence="5" type="ORF">ENR23_05275</name>
</gene>
<evidence type="ECO:0000256" key="1">
    <source>
        <dbReference type="ARBA" id="ARBA00024322"/>
    </source>
</evidence>
<dbReference type="Gene3D" id="3.30.70.1710">
    <property type="match status" value="2"/>
</dbReference>
<keyword evidence="2" id="KW-1283">Bacterial microcompartment</keyword>
<evidence type="ECO:0000256" key="2">
    <source>
        <dbReference type="ARBA" id="ARBA00024446"/>
    </source>
</evidence>
<dbReference type="InterPro" id="IPR050575">
    <property type="entry name" value="BMC_shell"/>
</dbReference>
<dbReference type="Pfam" id="PF00936">
    <property type="entry name" value="BMC"/>
    <property type="match status" value="2"/>
</dbReference>
<sequence length="182" mass="18748">MPVAIAAVETSSIAQGAVAADAMVKMAEVELLEACPVSPGKYWILIGGDVGPVRAAHRRGVETAADTLLDHFLIPQLHEAVLPALRGVAPAADDDALGVLETHTAASAILAADLAVKAADVRLRDIRLANGLGGKGVVFLTGAVGDVQAAVAAGAEEARRRGLLARHVVVPRLHAQVRARIF</sequence>
<evidence type="ECO:0000313" key="5">
    <source>
        <dbReference type="EMBL" id="HGZ42830.1"/>
    </source>
</evidence>
<dbReference type="InterPro" id="IPR011238">
    <property type="entry name" value="Micro_shell_prot_PduT"/>
</dbReference>
<dbReference type="GO" id="GO:0031469">
    <property type="term" value="C:bacterial microcompartment"/>
    <property type="evidence" value="ECO:0007669"/>
    <property type="project" value="UniProtKB-SubCell"/>
</dbReference>
<dbReference type="InterPro" id="IPR000249">
    <property type="entry name" value="BMC_dom"/>
</dbReference>
<comment type="subcellular location">
    <subcellularLocation>
        <location evidence="1">Bacterial microcompartment</location>
    </subcellularLocation>
</comment>